<evidence type="ECO:0000256" key="8">
    <source>
        <dbReference type="ARBA" id="ARBA00022989"/>
    </source>
</evidence>
<evidence type="ECO:0000256" key="11">
    <source>
        <dbReference type="ARBA" id="ARBA00023170"/>
    </source>
</evidence>
<protein>
    <recommendedName>
        <fullName evidence="3">Natural cytotoxicity triggering receptor 3</fullName>
    </recommendedName>
    <alternativeName>
        <fullName evidence="14">Natural killer cell p30-related protein</fullName>
    </alternativeName>
</protein>
<dbReference type="InterPro" id="IPR007110">
    <property type="entry name" value="Ig-like_dom"/>
</dbReference>
<sequence>MGGMAKVLLVVFIMVYAGSCAVWVSQPPEIRAQEGTTASLPCSFNASRGKAAIGSATWYQDKVAPGMELSNVTPGFRGRVASFSVSQFIRGHKAGLLIQDIQSHDARIYVCRVEVLGLGVGTGNGTRLVVEKEPPQQASNAEPERAAYTSLLLRAGVYALSFLSVATGSVIYYQGKCLCHVGNTATPPTASEERF</sequence>
<keyword evidence="8" id="KW-1133">Transmembrane helix</keyword>
<dbReference type="CTD" id="259197"/>
<keyword evidence="7" id="KW-0391">Immunity</keyword>
<dbReference type="PANTHER" id="PTHR47904:SF1">
    <property type="entry name" value="NATURAL CYTOTOXICITY TRIGGERING RECEPTOR 3"/>
    <property type="match status" value="1"/>
</dbReference>
<dbReference type="PANTHER" id="PTHR47904">
    <property type="entry name" value="NATURAL CYTOTOXICITY TRIGGERING RECEPTOR 3"/>
    <property type="match status" value="1"/>
</dbReference>
<evidence type="ECO:0000256" key="15">
    <source>
        <dbReference type="SAM" id="SignalP"/>
    </source>
</evidence>
<evidence type="ECO:0000313" key="18">
    <source>
        <dbReference type="RGD" id="727881"/>
    </source>
</evidence>
<evidence type="ECO:0000256" key="7">
    <source>
        <dbReference type="ARBA" id="ARBA00022859"/>
    </source>
</evidence>
<gene>
    <name evidence="18" type="primary">Ncr3</name>
    <name evidence="17" type="ORF">rCG_38314</name>
</gene>
<dbReference type="KEGG" id="rno:294251"/>
<dbReference type="SMR" id="A6KTW4"/>
<accession>A6KTW4</accession>
<feature type="chain" id="PRO_5039903175" description="Natural cytotoxicity triggering receptor 3" evidence="15">
    <location>
        <begin position="22"/>
        <end position="195"/>
    </location>
</feature>
<dbReference type="GeneID" id="294251"/>
<dbReference type="InterPro" id="IPR013106">
    <property type="entry name" value="Ig_V-set"/>
</dbReference>
<dbReference type="PROSITE" id="PS50835">
    <property type="entry name" value="IG_LIKE"/>
    <property type="match status" value="1"/>
</dbReference>
<dbReference type="Proteomes" id="UP000234681">
    <property type="component" value="Chromosome 20"/>
</dbReference>
<evidence type="ECO:0000256" key="3">
    <source>
        <dbReference type="ARBA" id="ARBA00019135"/>
    </source>
</evidence>
<evidence type="ECO:0000256" key="2">
    <source>
        <dbReference type="ARBA" id="ARBA00006531"/>
    </source>
</evidence>
<feature type="domain" description="Ig-like" evidence="16">
    <location>
        <begin position="21"/>
        <end position="114"/>
    </location>
</feature>
<dbReference type="SUPFAM" id="SSF48726">
    <property type="entry name" value="Immunoglobulin"/>
    <property type="match status" value="1"/>
</dbReference>
<keyword evidence="11" id="KW-0675">Receptor</keyword>
<dbReference type="RGD" id="727881">
    <property type="gene designation" value="Ncr3"/>
</dbReference>
<reference evidence="17" key="2">
    <citation type="submission" date="2005-07" db="EMBL/GenBank/DDBJ databases">
        <authorList>
            <person name="Mural R.J."/>
            <person name="Li P.W."/>
            <person name="Adams M.D."/>
            <person name="Amanatides P.G."/>
            <person name="Baden-Tillson H."/>
            <person name="Barnstead M."/>
            <person name="Chin S.H."/>
            <person name="Dew I."/>
            <person name="Evans C.A."/>
            <person name="Ferriera S."/>
            <person name="Flanigan M."/>
            <person name="Fosler C."/>
            <person name="Glodek A."/>
            <person name="Gu Z."/>
            <person name="Holt R.A."/>
            <person name="Jennings D."/>
            <person name="Kraft C.L."/>
            <person name="Lu F."/>
            <person name="Nguyen T."/>
            <person name="Nusskern D.R."/>
            <person name="Pfannkoch C.M."/>
            <person name="Sitter C."/>
            <person name="Sutton G.G."/>
            <person name="Venter J.C."/>
            <person name="Wang Z."/>
            <person name="Woodage T."/>
            <person name="Zheng X.H."/>
            <person name="Zhong F."/>
        </authorList>
    </citation>
    <scope>NUCLEOTIDE SEQUENCE</scope>
    <source>
        <strain evidence="17">BN</strain>
    </source>
</reference>
<keyword evidence="5" id="KW-0812">Transmembrane</keyword>
<dbReference type="GO" id="GO:0005886">
    <property type="term" value="C:plasma membrane"/>
    <property type="evidence" value="ECO:0007669"/>
    <property type="project" value="UniProtKB-SubCell"/>
</dbReference>
<proteinExistence type="inferred from homology"/>
<keyword evidence="9" id="KW-0472">Membrane</keyword>
<keyword evidence="13" id="KW-0393">Immunoglobulin domain</keyword>
<dbReference type="AlphaFoldDB" id="A6KTW4"/>
<reference evidence="17" key="1">
    <citation type="journal article" date="2005" name="Genome Res.">
        <title>Gene and alternative splicing annotation with AIR.</title>
        <authorList>
            <person name="Florea L."/>
            <person name="Di Francesco V."/>
            <person name="Miller J."/>
            <person name="Turner R."/>
            <person name="Yao A."/>
            <person name="Harris M."/>
            <person name="Walenz B."/>
            <person name="Mobarry C."/>
            <person name="Merkulov G.V."/>
            <person name="Charlab R."/>
            <person name="Dew I."/>
            <person name="Deng Z."/>
            <person name="Istrail S."/>
            <person name="Li P."/>
            <person name="Sutton G."/>
        </authorList>
    </citation>
    <scope>NUCLEOTIDE SEQUENCE</scope>
    <source>
        <strain evidence="17">BN</strain>
    </source>
</reference>
<keyword evidence="6 15" id="KW-0732">Signal</keyword>
<dbReference type="EMBL" id="CH474121">
    <property type="protein sequence ID" value="EDL83544.1"/>
    <property type="molecule type" value="Genomic_DNA"/>
</dbReference>
<evidence type="ECO:0000256" key="13">
    <source>
        <dbReference type="ARBA" id="ARBA00023319"/>
    </source>
</evidence>
<evidence type="ECO:0000259" key="16">
    <source>
        <dbReference type="PROSITE" id="PS50835"/>
    </source>
</evidence>
<keyword evidence="12" id="KW-0325">Glycoprotein</keyword>
<dbReference type="GO" id="GO:0045954">
    <property type="term" value="P:positive regulation of natural killer cell mediated cytotoxicity"/>
    <property type="evidence" value="ECO:0007669"/>
    <property type="project" value="InterPro"/>
</dbReference>
<dbReference type="Gene3D" id="2.60.40.10">
    <property type="entry name" value="Immunoglobulins"/>
    <property type="match status" value="1"/>
</dbReference>
<evidence type="ECO:0000256" key="6">
    <source>
        <dbReference type="ARBA" id="ARBA00022729"/>
    </source>
</evidence>
<dbReference type="Pfam" id="PF07686">
    <property type="entry name" value="V-set"/>
    <property type="match status" value="1"/>
</dbReference>
<dbReference type="SMART" id="SM00409">
    <property type="entry name" value="IG"/>
    <property type="match status" value="1"/>
</dbReference>
<dbReference type="InterPro" id="IPR043226">
    <property type="entry name" value="NCR3"/>
</dbReference>
<evidence type="ECO:0000256" key="9">
    <source>
        <dbReference type="ARBA" id="ARBA00023136"/>
    </source>
</evidence>
<evidence type="ECO:0000256" key="1">
    <source>
        <dbReference type="ARBA" id="ARBA00004251"/>
    </source>
</evidence>
<dbReference type="InterPro" id="IPR003599">
    <property type="entry name" value="Ig_sub"/>
</dbReference>
<keyword evidence="4" id="KW-1003">Cell membrane</keyword>
<feature type="signal peptide" evidence="15">
    <location>
        <begin position="1"/>
        <end position="21"/>
    </location>
</feature>
<dbReference type="InterPro" id="IPR036179">
    <property type="entry name" value="Ig-like_dom_sf"/>
</dbReference>
<evidence type="ECO:0000256" key="4">
    <source>
        <dbReference type="ARBA" id="ARBA00022475"/>
    </source>
</evidence>
<comment type="similarity">
    <text evidence="2">Belongs to the natural cytotoxicity receptor (NCR) family.</text>
</comment>
<evidence type="ECO:0000313" key="17">
    <source>
        <dbReference type="EMBL" id="EDL83544.1"/>
    </source>
</evidence>
<dbReference type="RefSeq" id="NP_861543.2">
    <property type="nucleotide sequence ID" value="NM_181822.2"/>
</dbReference>
<evidence type="ECO:0000256" key="14">
    <source>
        <dbReference type="ARBA" id="ARBA00032296"/>
    </source>
</evidence>
<dbReference type="GO" id="GO:0002429">
    <property type="term" value="P:immune response-activating cell surface receptor signaling pathway"/>
    <property type="evidence" value="ECO:0007669"/>
    <property type="project" value="InterPro"/>
</dbReference>
<evidence type="ECO:0000256" key="5">
    <source>
        <dbReference type="ARBA" id="ARBA00022692"/>
    </source>
</evidence>
<keyword evidence="10" id="KW-1015">Disulfide bond</keyword>
<evidence type="ECO:0000256" key="10">
    <source>
        <dbReference type="ARBA" id="ARBA00023157"/>
    </source>
</evidence>
<evidence type="ECO:0000256" key="12">
    <source>
        <dbReference type="ARBA" id="ARBA00023180"/>
    </source>
</evidence>
<comment type="subcellular location">
    <subcellularLocation>
        <location evidence="1">Cell membrane</location>
        <topology evidence="1">Single-pass type I membrane protein</topology>
    </subcellularLocation>
</comment>
<name>A6KTW4_RAT</name>
<organism evidence="17">
    <name type="scientific">Rattus norvegicus</name>
    <name type="common">Rat</name>
    <dbReference type="NCBI Taxonomy" id="10116"/>
    <lineage>
        <taxon>Eukaryota</taxon>
        <taxon>Metazoa</taxon>
        <taxon>Chordata</taxon>
        <taxon>Craniata</taxon>
        <taxon>Vertebrata</taxon>
        <taxon>Euteleostomi</taxon>
        <taxon>Mammalia</taxon>
        <taxon>Eutheria</taxon>
        <taxon>Euarchontoglires</taxon>
        <taxon>Glires</taxon>
        <taxon>Rodentia</taxon>
        <taxon>Myomorpha</taxon>
        <taxon>Muroidea</taxon>
        <taxon>Muridae</taxon>
        <taxon>Murinae</taxon>
        <taxon>Rattus</taxon>
    </lineage>
</organism>
<dbReference type="InterPro" id="IPR013783">
    <property type="entry name" value="Ig-like_fold"/>
</dbReference>